<keyword evidence="5" id="KW-1185">Reference proteome</keyword>
<name>A0A369TRH9_9RHOB</name>
<evidence type="ECO:0000256" key="2">
    <source>
        <dbReference type="ARBA" id="ARBA00022840"/>
    </source>
</evidence>
<protein>
    <recommendedName>
        <fullName evidence="6">AAA domain-containing protein</fullName>
    </recommendedName>
</protein>
<sequence length="472" mass="50461">MTYAFSELDLDQHGEDATPVIARMQVFVVAPQPAVAQRIRASLGTDEMIDVQVFHSDLTRLVLDDTADWGTCDFLMVHVTAEDSSVMAAIHCLTSRPGVRMHCVAMVNGPVPQTLEARLLSAGVSRVLPLPAIKEPAAETSATPPKPADTAAAPATSRLHLSETAADRLAGMLEAAPAPEYQDSPAAAEPVAPDATPAIPAQAETPRPAPRTRPADEAEVGAGRITTVLRARGGAGASTLAVNLALDILREAKSPRRVALIDLDIQNGSVGVLLDLPDSAPMSALLCNADTPDDSFLDAAMARHSSGIDVLAAPDIFAPLTALTPDMVEALMQALQKRYDHIIVDMPQAMLDWIEPVFERAVQALIVTDTSVPSIKRTRRLIDVLTEEHMTLTVQVVINKERRPMILSDAQKEAARLLGRRLEHWIPDDPARARKALDAGVPMIQSGPKSRPGKAISALSQTLFALTRTEAS</sequence>
<dbReference type="RefSeq" id="WP_114509690.1">
    <property type="nucleotide sequence ID" value="NZ_QPMK01000002.1"/>
</dbReference>
<feature type="region of interest" description="Disordered" evidence="3">
    <location>
        <begin position="198"/>
        <end position="219"/>
    </location>
</feature>
<dbReference type="GO" id="GO:0016887">
    <property type="term" value="F:ATP hydrolysis activity"/>
    <property type="evidence" value="ECO:0007669"/>
    <property type="project" value="TreeGrafter"/>
</dbReference>
<dbReference type="Pfam" id="PF10609">
    <property type="entry name" value="ParA"/>
    <property type="match status" value="1"/>
</dbReference>
<gene>
    <name evidence="4" type="ORF">DU478_04255</name>
</gene>
<dbReference type="OrthoDB" id="8281972at2"/>
<dbReference type="PANTHER" id="PTHR43384:SF13">
    <property type="entry name" value="SLR0110 PROTEIN"/>
    <property type="match status" value="1"/>
</dbReference>
<evidence type="ECO:0000313" key="4">
    <source>
        <dbReference type="EMBL" id="RDD67878.1"/>
    </source>
</evidence>
<dbReference type="InterPro" id="IPR033756">
    <property type="entry name" value="YlxH/NBP35"/>
</dbReference>
<feature type="compositionally biased region" description="Low complexity" evidence="3">
    <location>
        <begin position="140"/>
        <end position="156"/>
    </location>
</feature>
<dbReference type="AlphaFoldDB" id="A0A369TRH9"/>
<dbReference type="GO" id="GO:0051782">
    <property type="term" value="P:negative regulation of cell division"/>
    <property type="evidence" value="ECO:0007669"/>
    <property type="project" value="TreeGrafter"/>
</dbReference>
<organism evidence="4 5">
    <name type="scientific">Thalassococcus profundi</name>
    <dbReference type="NCBI Taxonomy" id="2282382"/>
    <lineage>
        <taxon>Bacteria</taxon>
        <taxon>Pseudomonadati</taxon>
        <taxon>Pseudomonadota</taxon>
        <taxon>Alphaproteobacteria</taxon>
        <taxon>Rhodobacterales</taxon>
        <taxon>Roseobacteraceae</taxon>
        <taxon>Thalassococcus</taxon>
    </lineage>
</organism>
<evidence type="ECO:0000256" key="1">
    <source>
        <dbReference type="ARBA" id="ARBA00022741"/>
    </source>
</evidence>
<reference evidence="4 5" key="1">
    <citation type="submission" date="2018-07" db="EMBL/GenBank/DDBJ databases">
        <title>Thalassococcus profundi sp. nov., a marine bacterium isolated from deep seawater of Okinawa Trough.</title>
        <authorList>
            <person name="Yu M."/>
        </authorList>
    </citation>
    <scope>NUCLEOTIDE SEQUENCE [LARGE SCALE GENOMIC DNA]</scope>
    <source>
        <strain evidence="4 5">WRAS1</strain>
    </source>
</reference>
<comment type="caution">
    <text evidence="4">The sequence shown here is derived from an EMBL/GenBank/DDBJ whole genome shotgun (WGS) entry which is preliminary data.</text>
</comment>
<evidence type="ECO:0008006" key="6">
    <source>
        <dbReference type="Google" id="ProtNLM"/>
    </source>
</evidence>
<dbReference type="GO" id="GO:0005524">
    <property type="term" value="F:ATP binding"/>
    <property type="evidence" value="ECO:0007669"/>
    <property type="project" value="UniProtKB-KW"/>
</dbReference>
<dbReference type="InterPro" id="IPR050625">
    <property type="entry name" value="ParA/MinD_ATPase"/>
</dbReference>
<proteinExistence type="predicted"/>
<dbReference type="GO" id="GO:0009898">
    <property type="term" value="C:cytoplasmic side of plasma membrane"/>
    <property type="evidence" value="ECO:0007669"/>
    <property type="project" value="TreeGrafter"/>
</dbReference>
<accession>A0A369TRH9</accession>
<dbReference type="PANTHER" id="PTHR43384">
    <property type="entry name" value="SEPTUM SITE-DETERMINING PROTEIN MIND HOMOLOG, CHLOROPLASTIC-RELATED"/>
    <property type="match status" value="1"/>
</dbReference>
<dbReference type="EMBL" id="QPMK01000002">
    <property type="protein sequence ID" value="RDD67878.1"/>
    <property type="molecule type" value="Genomic_DNA"/>
</dbReference>
<dbReference type="SUPFAM" id="SSF52540">
    <property type="entry name" value="P-loop containing nucleoside triphosphate hydrolases"/>
    <property type="match status" value="1"/>
</dbReference>
<evidence type="ECO:0000256" key="3">
    <source>
        <dbReference type="SAM" id="MobiDB-lite"/>
    </source>
</evidence>
<dbReference type="InterPro" id="IPR027417">
    <property type="entry name" value="P-loop_NTPase"/>
</dbReference>
<dbReference type="Gene3D" id="3.40.50.300">
    <property type="entry name" value="P-loop containing nucleotide triphosphate hydrolases"/>
    <property type="match status" value="1"/>
</dbReference>
<dbReference type="GO" id="GO:0005829">
    <property type="term" value="C:cytosol"/>
    <property type="evidence" value="ECO:0007669"/>
    <property type="project" value="TreeGrafter"/>
</dbReference>
<evidence type="ECO:0000313" key="5">
    <source>
        <dbReference type="Proteomes" id="UP000253977"/>
    </source>
</evidence>
<keyword evidence="2" id="KW-0067">ATP-binding</keyword>
<feature type="region of interest" description="Disordered" evidence="3">
    <location>
        <begin position="136"/>
        <end position="158"/>
    </location>
</feature>
<dbReference type="Proteomes" id="UP000253977">
    <property type="component" value="Unassembled WGS sequence"/>
</dbReference>
<keyword evidence="1" id="KW-0547">Nucleotide-binding</keyword>